<protein>
    <submittedName>
        <fullName evidence="4">PrrA</fullName>
    </submittedName>
</protein>
<feature type="compositionally biased region" description="Basic and acidic residues" evidence="1">
    <location>
        <begin position="120"/>
        <end position="138"/>
    </location>
</feature>
<organism evidence="4">
    <name type="scientific">Treponema phagedenis</name>
    <dbReference type="NCBI Taxonomy" id="162"/>
    <lineage>
        <taxon>Bacteria</taxon>
        <taxon>Pseudomonadati</taxon>
        <taxon>Spirochaetota</taxon>
        <taxon>Spirochaetia</taxon>
        <taxon>Spirochaetales</taxon>
        <taxon>Treponemataceae</taxon>
        <taxon>Treponema</taxon>
    </lineage>
</organism>
<evidence type="ECO:0000256" key="1">
    <source>
        <dbReference type="SAM" id="MobiDB-lite"/>
    </source>
</evidence>
<feature type="chain" id="PRO_5008248940" evidence="2">
    <location>
        <begin position="26"/>
        <end position="271"/>
    </location>
</feature>
<dbReference type="EMBL" id="KU143873">
    <property type="protein sequence ID" value="ANJ16772.1"/>
    <property type="molecule type" value="Genomic_DNA"/>
</dbReference>
<feature type="compositionally biased region" description="Basic and acidic residues" evidence="1">
    <location>
        <begin position="36"/>
        <end position="92"/>
    </location>
</feature>
<feature type="signal peptide" evidence="2">
    <location>
        <begin position="1"/>
        <end position="25"/>
    </location>
</feature>
<feature type="domain" description="Factor H binding protein B" evidence="3">
    <location>
        <begin position="133"/>
        <end position="199"/>
    </location>
</feature>
<dbReference type="Gene3D" id="6.10.250.2300">
    <property type="match status" value="2"/>
</dbReference>
<feature type="domain" description="Factor H binding protein B" evidence="3">
    <location>
        <begin position="207"/>
        <end position="270"/>
    </location>
</feature>
<keyword evidence="2" id="KW-0732">Signal</keyword>
<dbReference type="InterPro" id="IPR049379">
    <property type="entry name" value="FhbB_dom"/>
</dbReference>
<dbReference type="PROSITE" id="PS51257">
    <property type="entry name" value="PROKAR_LIPOPROTEIN"/>
    <property type="match status" value="1"/>
</dbReference>
<evidence type="ECO:0000259" key="3">
    <source>
        <dbReference type="Pfam" id="PF20813"/>
    </source>
</evidence>
<proteinExistence type="predicted"/>
<name>A0A191VM60_TREPH</name>
<accession>A0A191VM60</accession>
<dbReference type="Pfam" id="PF20813">
    <property type="entry name" value="FhbB"/>
    <property type="match status" value="2"/>
</dbReference>
<evidence type="ECO:0000256" key="2">
    <source>
        <dbReference type="SAM" id="SignalP"/>
    </source>
</evidence>
<feature type="region of interest" description="Disordered" evidence="1">
    <location>
        <begin position="22"/>
        <end position="138"/>
    </location>
</feature>
<evidence type="ECO:0000313" key="4">
    <source>
        <dbReference type="EMBL" id="ANJ16772.1"/>
    </source>
</evidence>
<dbReference type="AlphaFoldDB" id="A0A191VM60"/>
<sequence length="271" mass="30370">MKKLRFISFAILATALIVVSCQGPANPTKEPGNVQKAEEKKPEVKDPKAEEKKPEVKDPKAEEKKPEVKDPKAEEKKPEVKDPKAEEKKPEETSPGTEKPVAPGTEKPVAPGTEKPVAPGKEEPGKEEPGKEELHEFIGELCEIAEEEEMPADEVSRWVELAQKDFEQFGVKIVDKEADQPIKKGASEEDLKKRFVLEKDPNAELHGFIGELCEIAEEEEMPADEVSRWVELAQEDFEQFGVKIVDKEADQPIKKGASEEDLKKRFVLEKL</sequence>
<dbReference type="InterPro" id="IPR049380">
    <property type="entry name" value="FhbB_dom_sf"/>
</dbReference>
<reference evidence="4" key="1">
    <citation type="journal article" date="2016" name="Vet. Microbiol.">
        <title>Genetic analysis of a Treponema phagedenis locus encoding antigenic lipoproteins with potential for antigenic variation.</title>
        <authorList>
            <person name="Mushtaq M."/>
            <person name="Bongcam-Rudloff E."/>
            <person name="Loftsdottir H."/>
            <person name="Pringle M."/>
            <person name="Segerman B."/>
            <person name="Zuerner R."/>
            <person name="Rosander A."/>
        </authorList>
    </citation>
    <scope>NUCLEOTIDE SEQUENCE</scope>
    <source>
        <strain evidence="4">T 695</strain>
    </source>
</reference>